<sequence>MNTKYLNEYFLSEKIDVIISFTAQTRLWLTTVQSSEGMVVIEKDKKYLFVDSRYIEYARKQTKNAELILLTAKNLKEFFQSKNYQVIGIEEDYITLGELNKIKTYFPNAKYKPILGQKLRILKTDEEIKNLQKAIDISLLALDKLIPTLEEGQTEREIDHKLNYFMKQLGAQKECFDTIVASGPNSSLPHHKPTERKIKKGELLTIDFGAIYNGYGADITRTFIFGSKANDSKYQEILTIVEEAAAIGRKLVKPGISTFEVDKACRDYITTKGYGQYFVHSTGHGLGIDVHELPSVSSQQPGTILEPGMVITVEPGIYIEGLGGARIEDDLLVTETGSITLSRKNEINGIKK</sequence>
<evidence type="ECO:0000256" key="2">
    <source>
        <dbReference type="ARBA" id="ARBA00022801"/>
    </source>
</evidence>
<keyword evidence="5" id="KW-0031">Aminopeptidase</keyword>
<dbReference type="InterPro" id="IPR050659">
    <property type="entry name" value="Peptidase_M24B"/>
</dbReference>
<dbReference type="Proteomes" id="UP000289440">
    <property type="component" value="Chromosome"/>
</dbReference>
<dbReference type="SUPFAM" id="SSF55920">
    <property type="entry name" value="Creatinase/aminopeptidase"/>
    <property type="match status" value="1"/>
</dbReference>
<keyword evidence="1" id="KW-0479">Metal-binding</keyword>
<dbReference type="OrthoDB" id="9806388at2"/>
<name>A0A449A4T3_9BACT</name>
<keyword evidence="2 5" id="KW-0378">Hydrolase</keyword>
<dbReference type="InterPro" id="IPR029149">
    <property type="entry name" value="Creatin/AminoP/Spt16_N"/>
</dbReference>
<evidence type="ECO:0000256" key="1">
    <source>
        <dbReference type="ARBA" id="ARBA00022723"/>
    </source>
</evidence>
<dbReference type="InterPro" id="IPR000587">
    <property type="entry name" value="Creatinase_N"/>
</dbReference>
<feature type="domain" description="Peptidase M24" evidence="3">
    <location>
        <begin position="130"/>
        <end position="335"/>
    </location>
</feature>
<keyword evidence="6" id="KW-1185">Reference proteome</keyword>
<evidence type="ECO:0000313" key="6">
    <source>
        <dbReference type="Proteomes" id="UP000289440"/>
    </source>
</evidence>
<dbReference type="InterPro" id="IPR001131">
    <property type="entry name" value="Peptidase_M24B_aminopep-P_CS"/>
</dbReference>
<dbReference type="PRINTS" id="PR00599">
    <property type="entry name" value="MAPEPTIDASE"/>
</dbReference>
<dbReference type="GO" id="GO:0008235">
    <property type="term" value="F:metalloexopeptidase activity"/>
    <property type="evidence" value="ECO:0007669"/>
    <property type="project" value="UniProtKB-ARBA"/>
</dbReference>
<dbReference type="GO" id="GO:0046872">
    <property type="term" value="F:metal ion binding"/>
    <property type="evidence" value="ECO:0007669"/>
    <property type="project" value="UniProtKB-KW"/>
</dbReference>
<dbReference type="InterPro" id="IPR000994">
    <property type="entry name" value="Pept_M24"/>
</dbReference>
<dbReference type="Pfam" id="PF01321">
    <property type="entry name" value="Creatinase_N"/>
    <property type="match status" value="1"/>
</dbReference>
<dbReference type="KEGG" id="mnu:NCTC10166_00214"/>
<dbReference type="SUPFAM" id="SSF53092">
    <property type="entry name" value="Creatinase/prolidase N-terminal domain"/>
    <property type="match status" value="1"/>
</dbReference>
<feature type="domain" description="Creatinase N-terminal" evidence="4">
    <location>
        <begin position="8"/>
        <end position="116"/>
    </location>
</feature>
<dbReference type="Gene3D" id="3.40.350.10">
    <property type="entry name" value="Creatinase/prolidase N-terminal domain"/>
    <property type="match status" value="1"/>
</dbReference>
<dbReference type="InterPro" id="IPR001714">
    <property type="entry name" value="Pept_M24_MAP"/>
</dbReference>
<dbReference type="EMBL" id="LR214951">
    <property type="protein sequence ID" value="VEU59255.1"/>
    <property type="molecule type" value="Genomic_DNA"/>
</dbReference>
<evidence type="ECO:0000313" key="5">
    <source>
        <dbReference type="EMBL" id="VEU59255.1"/>
    </source>
</evidence>
<dbReference type="PANTHER" id="PTHR46112">
    <property type="entry name" value="AMINOPEPTIDASE"/>
    <property type="match status" value="1"/>
</dbReference>
<dbReference type="AlphaFoldDB" id="A0A449A4T3"/>
<evidence type="ECO:0000259" key="3">
    <source>
        <dbReference type="Pfam" id="PF00557"/>
    </source>
</evidence>
<proteinExistence type="predicted"/>
<dbReference type="InterPro" id="IPR036005">
    <property type="entry name" value="Creatinase/aminopeptidase-like"/>
</dbReference>
<dbReference type="PANTHER" id="PTHR46112:SF2">
    <property type="entry name" value="XAA-PRO AMINOPEPTIDASE P-RELATED"/>
    <property type="match status" value="1"/>
</dbReference>
<dbReference type="CDD" id="cd01092">
    <property type="entry name" value="APP-like"/>
    <property type="match status" value="1"/>
</dbReference>
<keyword evidence="5" id="KW-0645">Protease</keyword>
<dbReference type="RefSeq" id="WP_129719658.1">
    <property type="nucleotide sequence ID" value="NZ_LR214951.1"/>
</dbReference>
<dbReference type="Gene3D" id="3.90.230.10">
    <property type="entry name" value="Creatinase/methionine aminopeptidase superfamily"/>
    <property type="match status" value="1"/>
</dbReference>
<dbReference type="PROSITE" id="PS00491">
    <property type="entry name" value="PROLINE_PEPTIDASE"/>
    <property type="match status" value="1"/>
</dbReference>
<evidence type="ECO:0000259" key="4">
    <source>
        <dbReference type="Pfam" id="PF01321"/>
    </source>
</evidence>
<gene>
    <name evidence="5" type="ORF">NCTC10166_00214</name>
</gene>
<organism evidence="5 6">
    <name type="scientific">Mesomycoplasma neurolyticum</name>
    <dbReference type="NCBI Taxonomy" id="2120"/>
    <lineage>
        <taxon>Bacteria</taxon>
        <taxon>Bacillati</taxon>
        <taxon>Mycoplasmatota</taxon>
        <taxon>Mycoplasmoidales</taxon>
        <taxon>Metamycoplasmataceae</taxon>
        <taxon>Mesomycoplasma</taxon>
    </lineage>
</organism>
<dbReference type="GO" id="GO:0004177">
    <property type="term" value="F:aminopeptidase activity"/>
    <property type="evidence" value="ECO:0007669"/>
    <property type="project" value="UniProtKB-KW"/>
</dbReference>
<dbReference type="EC" id="3.4.-.-" evidence="5"/>
<reference evidence="5 6" key="1">
    <citation type="submission" date="2019-01" db="EMBL/GenBank/DDBJ databases">
        <authorList>
            <consortium name="Pathogen Informatics"/>
        </authorList>
    </citation>
    <scope>NUCLEOTIDE SEQUENCE [LARGE SCALE GENOMIC DNA]</scope>
    <source>
        <strain evidence="5 6">NCTC10166</strain>
    </source>
</reference>
<protein>
    <submittedName>
        <fullName evidence="5">Xaa-Pro aminopeptidase</fullName>
        <ecNumber evidence="5">3.4.-.-</ecNumber>
    </submittedName>
</protein>
<dbReference type="Pfam" id="PF00557">
    <property type="entry name" value="Peptidase_M24"/>
    <property type="match status" value="1"/>
</dbReference>
<accession>A0A449A4T3</accession>